<dbReference type="EMBL" id="JACKVH010000008">
    <property type="protein sequence ID" value="MCV7377551.1"/>
    <property type="molecule type" value="Genomic_DNA"/>
</dbReference>
<sequence>MGLDTSLVELASPSPICPPRYYDDVPLNRSLKGLMAEYGRSVGIEFLSRGALLALTAPFGVGISPTFAGRECGALIGG</sequence>
<gene>
    <name evidence="1" type="ORF">H7K38_02640</name>
</gene>
<evidence type="ECO:0000313" key="2">
    <source>
        <dbReference type="Proteomes" id="UP001141650"/>
    </source>
</evidence>
<organism evidence="1 2">
    <name type="scientific">Mycobacterium alsense</name>
    <dbReference type="NCBI Taxonomy" id="324058"/>
    <lineage>
        <taxon>Bacteria</taxon>
        <taxon>Bacillati</taxon>
        <taxon>Actinomycetota</taxon>
        <taxon>Actinomycetes</taxon>
        <taxon>Mycobacteriales</taxon>
        <taxon>Mycobacteriaceae</taxon>
        <taxon>Mycobacterium</taxon>
    </lineage>
</organism>
<protein>
    <submittedName>
        <fullName evidence="1">Uncharacterized protein</fullName>
    </submittedName>
</protein>
<name>A0AA41XIV2_9MYCO</name>
<accession>A0AA41XIV2</accession>
<comment type="caution">
    <text evidence="1">The sequence shown here is derived from an EMBL/GenBank/DDBJ whole genome shotgun (WGS) entry which is preliminary data.</text>
</comment>
<evidence type="ECO:0000313" key="1">
    <source>
        <dbReference type="EMBL" id="MCV7377551.1"/>
    </source>
</evidence>
<reference evidence="1" key="1">
    <citation type="submission" date="2020-07" db="EMBL/GenBank/DDBJ databases">
        <authorList>
            <person name="Pettersson B.M.F."/>
            <person name="Behra P.R.K."/>
            <person name="Ramesh M."/>
            <person name="Das S."/>
            <person name="Dasgupta S."/>
            <person name="Kirsebom L.A."/>
        </authorList>
    </citation>
    <scope>NUCLEOTIDE SEQUENCE</scope>
    <source>
        <strain evidence="1">CCUG 55640</strain>
    </source>
</reference>
<proteinExistence type="predicted"/>
<dbReference type="AlphaFoldDB" id="A0AA41XIV2"/>
<reference evidence="1" key="2">
    <citation type="journal article" date="2022" name="BMC Genomics">
        <title>Comparative genome analysis of mycobacteria focusing on tRNA and non-coding RNA.</title>
        <authorList>
            <person name="Behra P.R.K."/>
            <person name="Pettersson B.M.F."/>
            <person name="Ramesh M."/>
            <person name="Das S."/>
            <person name="Dasgupta S."/>
            <person name="Kirsebom L.A."/>
        </authorList>
    </citation>
    <scope>NUCLEOTIDE SEQUENCE</scope>
    <source>
        <strain evidence="1">CCUG 55640</strain>
    </source>
</reference>
<dbReference type="Proteomes" id="UP001141650">
    <property type="component" value="Unassembled WGS sequence"/>
</dbReference>